<evidence type="ECO:0000313" key="2">
    <source>
        <dbReference type="EMBL" id="RHZ76350.1"/>
    </source>
</evidence>
<evidence type="ECO:0000313" key="3">
    <source>
        <dbReference type="Proteomes" id="UP000266861"/>
    </source>
</evidence>
<organism evidence="2 3">
    <name type="scientific">Diversispora epigaea</name>
    <dbReference type="NCBI Taxonomy" id="1348612"/>
    <lineage>
        <taxon>Eukaryota</taxon>
        <taxon>Fungi</taxon>
        <taxon>Fungi incertae sedis</taxon>
        <taxon>Mucoromycota</taxon>
        <taxon>Glomeromycotina</taxon>
        <taxon>Glomeromycetes</taxon>
        <taxon>Diversisporales</taxon>
        <taxon>Diversisporaceae</taxon>
        <taxon>Diversispora</taxon>
    </lineage>
</organism>
<feature type="coiled-coil region" evidence="1">
    <location>
        <begin position="203"/>
        <end position="293"/>
    </location>
</feature>
<proteinExistence type="predicted"/>
<reference evidence="2 3" key="1">
    <citation type="submission" date="2018-08" db="EMBL/GenBank/DDBJ databases">
        <title>Genome and evolution of the arbuscular mycorrhizal fungus Diversispora epigaea (formerly Glomus versiforme) and its bacterial endosymbionts.</title>
        <authorList>
            <person name="Sun X."/>
            <person name="Fei Z."/>
            <person name="Harrison M."/>
        </authorList>
    </citation>
    <scope>NUCLEOTIDE SEQUENCE [LARGE SCALE GENOMIC DNA]</scope>
    <source>
        <strain evidence="2 3">IT104</strain>
    </source>
</reference>
<evidence type="ECO:0000256" key="1">
    <source>
        <dbReference type="SAM" id="Coils"/>
    </source>
</evidence>
<gene>
    <name evidence="2" type="ORF">Glove_198g85</name>
</gene>
<keyword evidence="1" id="KW-0175">Coiled coil</keyword>
<dbReference type="OrthoDB" id="2405299at2759"/>
<keyword evidence="3" id="KW-1185">Reference proteome</keyword>
<dbReference type="AlphaFoldDB" id="A0A397IUP4"/>
<comment type="caution">
    <text evidence="2">The sequence shown here is derived from an EMBL/GenBank/DDBJ whole genome shotgun (WGS) entry which is preliminary data.</text>
</comment>
<accession>A0A397IUP4</accession>
<dbReference type="Proteomes" id="UP000266861">
    <property type="component" value="Unassembled WGS sequence"/>
</dbReference>
<name>A0A397IUP4_9GLOM</name>
<dbReference type="EMBL" id="PQFF01000186">
    <property type="protein sequence ID" value="RHZ76350.1"/>
    <property type="molecule type" value="Genomic_DNA"/>
</dbReference>
<sequence>MEILHGEELVEYYKMTNINPDETPAMNTIYYEDGQNSYVGICYHKGIEKHWSNDYTGNKYIKSFDNNCFDKDRELHRYRLWFKNVTKRIERAREVDREIRTRKEIRAINIIKPKLIEFLYRPNGRIAKRLAMHYKLLWKVREEMRQHGCTGIIDMQVKFNKEYSNLIRKLPPSLVQEAWVRLNSKKWKPISEEEASSINPIIEAFLKHEVNRYQKKLNSNEKEAINSRVKKELDSLSLQLLEFNEKTFGSFMREITKQLKERVNANNKLRNEIEQQKIKLQKAEKLLASLSINK</sequence>
<protein>
    <submittedName>
        <fullName evidence="2">Uncharacterized protein</fullName>
    </submittedName>
</protein>